<dbReference type="Pfam" id="PF01490">
    <property type="entry name" value="Aa_trans"/>
    <property type="match status" value="1"/>
</dbReference>
<feature type="transmembrane region" description="Helical" evidence="7">
    <location>
        <begin position="314"/>
        <end position="337"/>
    </location>
</feature>
<dbReference type="OMA" id="DANFFKP"/>
<feature type="transmembrane region" description="Helical" evidence="7">
    <location>
        <begin position="434"/>
        <end position="454"/>
    </location>
</feature>
<evidence type="ECO:0000313" key="9">
    <source>
        <dbReference type="EnsemblPlants" id="Kaladp0016s0216.1.v1.1"/>
    </source>
</evidence>
<dbReference type="AlphaFoldDB" id="A0A7N0ZR16"/>
<evidence type="ECO:0000256" key="4">
    <source>
        <dbReference type="ARBA" id="ARBA00022970"/>
    </source>
</evidence>
<keyword evidence="6 7" id="KW-0472">Membrane</keyword>
<keyword evidence="4" id="KW-0029">Amino-acid transport</keyword>
<evidence type="ECO:0000313" key="10">
    <source>
        <dbReference type="Proteomes" id="UP000594263"/>
    </source>
</evidence>
<evidence type="ECO:0000259" key="8">
    <source>
        <dbReference type="Pfam" id="PF01490"/>
    </source>
</evidence>
<feature type="transmembrane region" description="Helical" evidence="7">
    <location>
        <begin position="159"/>
        <end position="178"/>
    </location>
</feature>
<evidence type="ECO:0000256" key="5">
    <source>
        <dbReference type="ARBA" id="ARBA00022989"/>
    </source>
</evidence>
<reference evidence="9" key="1">
    <citation type="submission" date="2021-01" db="UniProtKB">
        <authorList>
            <consortium name="EnsemblPlants"/>
        </authorList>
    </citation>
    <scope>IDENTIFICATION</scope>
</reference>
<organism evidence="9 10">
    <name type="scientific">Kalanchoe fedtschenkoi</name>
    <name type="common">Lavender scallops</name>
    <name type="synonym">South American air plant</name>
    <dbReference type="NCBI Taxonomy" id="63787"/>
    <lineage>
        <taxon>Eukaryota</taxon>
        <taxon>Viridiplantae</taxon>
        <taxon>Streptophyta</taxon>
        <taxon>Embryophyta</taxon>
        <taxon>Tracheophyta</taxon>
        <taxon>Spermatophyta</taxon>
        <taxon>Magnoliopsida</taxon>
        <taxon>eudicotyledons</taxon>
        <taxon>Gunneridae</taxon>
        <taxon>Pentapetalae</taxon>
        <taxon>Saxifragales</taxon>
        <taxon>Crassulaceae</taxon>
        <taxon>Kalanchoe</taxon>
    </lineage>
</organism>
<comment type="subcellular location">
    <subcellularLocation>
        <location evidence="1">Membrane</location>
    </subcellularLocation>
</comment>
<dbReference type="GO" id="GO:0006865">
    <property type="term" value="P:amino acid transport"/>
    <property type="evidence" value="ECO:0007669"/>
    <property type="project" value="UniProtKB-KW"/>
</dbReference>
<dbReference type="PANTHER" id="PTHR48017">
    <property type="entry name" value="OS05G0424000 PROTEIN-RELATED"/>
    <property type="match status" value="1"/>
</dbReference>
<dbReference type="InterPro" id="IPR013057">
    <property type="entry name" value="AA_transpt_TM"/>
</dbReference>
<evidence type="ECO:0000256" key="1">
    <source>
        <dbReference type="ARBA" id="ARBA00004370"/>
    </source>
</evidence>
<evidence type="ECO:0000256" key="6">
    <source>
        <dbReference type="ARBA" id="ARBA00023136"/>
    </source>
</evidence>
<protein>
    <recommendedName>
        <fullName evidence="8">Amino acid transporter transmembrane domain-containing protein</fullName>
    </recommendedName>
</protein>
<dbReference type="EnsemblPlants" id="Kaladp0016s0216.1.v1.1">
    <property type="protein sequence ID" value="Kaladp0016s0216.1.v1.1"/>
    <property type="gene ID" value="Kaladp0016s0216.v1.1"/>
</dbReference>
<feature type="transmembrane region" description="Helical" evidence="7">
    <location>
        <begin position="466"/>
        <end position="490"/>
    </location>
</feature>
<feature type="transmembrane region" description="Helical" evidence="7">
    <location>
        <begin position="408"/>
        <end position="428"/>
    </location>
</feature>
<keyword evidence="3 7" id="KW-0812">Transmembrane</keyword>
<evidence type="ECO:0000256" key="7">
    <source>
        <dbReference type="SAM" id="Phobius"/>
    </source>
</evidence>
<dbReference type="Proteomes" id="UP000594263">
    <property type="component" value="Unplaced"/>
</dbReference>
<evidence type="ECO:0000256" key="3">
    <source>
        <dbReference type="ARBA" id="ARBA00022692"/>
    </source>
</evidence>
<sequence>MGEVAMAGDRPLFSHFAGSPMITVVTIADISRRDDCITSEASVSVVSRQSSMRSLGGGNAESGPRDEWLPITESREGNGFYAAFHLLCSGVGPQALMLPVAFTFLGWTWGIICLTLAFVWQLYTIRLLVGLHEPEQGGARYSRYLHLSAASFGEKMGKILALFPVMYLSGGTCVMLIITGGQTMELFYGIVAEDGAGKILTGTEWFGMFASVAILTALLFPNLNSLAVASLLGSAAAVTYCTVIWVLSIARNRPDGVSHDPSSLGGSEMERISGVANAVGMVFLAFRGHNLVLEIQGTLPSSSKRPSDQPMLRAVAFAYLAVASCLFPLAVAGYWAYGDQMRESGGMLKALTRFHERDTSKAILAATCVLLVVSCLASFQLYAMPVFDNLEMRYAAIRHRKCSRLAKTVLRLLFGGLAFFISFAFPFLPSLGGLIGGIALPLTYAYPCFMWVLLKRPPRFSLGWCVNIFLGGLGMALSVLLVAAALWSLVDQGLDANFFKPR</sequence>
<keyword evidence="10" id="KW-1185">Reference proteome</keyword>
<accession>A0A7N0ZR16</accession>
<feature type="transmembrane region" description="Helical" evidence="7">
    <location>
        <begin position="199"/>
        <end position="220"/>
    </location>
</feature>
<keyword evidence="5 7" id="KW-1133">Transmembrane helix</keyword>
<feature type="transmembrane region" description="Helical" evidence="7">
    <location>
        <begin position="226"/>
        <end position="247"/>
    </location>
</feature>
<dbReference type="GO" id="GO:0016020">
    <property type="term" value="C:membrane"/>
    <property type="evidence" value="ECO:0007669"/>
    <property type="project" value="UniProtKB-SubCell"/>
</dbReference>
<evidence type="ECO:0000256" key="2">
    <source>
        <dbReference type="ARBA" id="ARBA00022448"/>
    </source>
</evidence>
<proteinExistence type="predicted"/>
<name>A0A7N0ZR16_KALFE</name>
<feature type="transmembrane region" description="Helical" evidence="7">
    <location>
        <begin position="362"/>
        <end position="387"/>
    </location>
</feature>
<keyword evidence="2" id="KW-0813">Transport</keyword>
<feature type="transmembrane region" description="Helical" evidence="7">
    <location>
        <begin position="96"/>
        <end position="123"/>
    </location>
</feature>
<feature type="domain" description="Amino acid transporter transmembrane" evidence="8">
    <location>
        <begin position="80"/>
        <end position="479"/>
    </location>
</feature>
<dbReference type="Gramene" id="Kaladp0016s0216.1.v1.1">
    <property type="protein sequence ID" value="Kaladp0016s0216.1.v1.1"/>
    <property type="gene ID" value="Kaladp0016s0216.v1.1"/>
</dbReference>